<evidence type="ECO:0000256" key="2">
    <source>
        <dbReference type="SAM" id="Phobius"/>
    </source>
</evidence>
<keyword evidence="2" id="KW-0472">Membrane</keyword>
<organism evidence="3 4">
    <name type="scientific">Polarella glacialis</name>
    <name type="common">Dinoflagellate</name>
    <dbReference type="NCBI Taxonomy" id="89957"/>
    <lineage>
        <taxon>Eukaryota</taxon>
        <taxon>Sar</taxon>
        <taxon>Alveolata</taxon>
        <taxon>Dinophyceae</taxon>
        <taxon>Suessiales</taxon>
        <taxon>Suessiaceae</taxon>
        <taxon>Polarella</taxon>
    </lineage>
</organism>
<dbReference type="Proteomes" id="UP000626109">
    <property type="component" value="Unassembled WGS sequence"/>
</dbReference>
<evidence type="ECO:0000313" key="4">
    <source>
        <dbReference type="Proteomes" id="UP000626109"/>
    </source>
</evidence>
<proteinExistence type="predicted"/>
<feature type="compositionally biased region" description="Basic residues" evidence="1">
    <location>
        <begin position="316"/>
        <end position="325"/>
    </location>
</feature>
<protein>
    <recommendedName>
        <fullName evidence="5">Transmembrane protein</fullName>
    </recommendedName>
</protein>
<feature type="transmembrane region" description="Helical" evidence="2">
    <location>
        <begin position="133"/>
        <end position="157"/>
    </location>
</feature>
<dbReference type="EMBL" id="CAJNNW010026228">
    <property type="protein sequence ID" value="CAE8683796.1"/>
    <property type="molecule type" value="Genomic_DNA"/>
</dbReference>
<comment type="caution">
    <text evidence="3">The sequence shown here is derived from an EMBL/GenBank/DDBJ whole genome shotgun (WGS) entry which is preliminary data.</text>
</comment>
<feature type="compositionally biased region" description="Acidic residues" evidence="1">
    <location>
        <begin position="295"/>
        <end position="309"/>
    </location>
</feature>
<feature type="transmembrane region" description="Helical" evidence="2">
    <location>
        <begin position="178"/>
        <end position="200"/>
    </location>
</feature>
<feature type="region of interest" description="Disordered" evidence="1">
    <location>
        <begin position="291"/>
        <end position="325"/>
    </location>
</feature>
<reference evidence="3" key="1">
    <citation type="submission" date="2021-02" db="EMBL/GenBank/DDBJ databases">
        <authorList>
            <person name="Dougan E. K."/>
            <person name="Rhodes N."/>
            <person name="Thang M."/>
            <person name="Chan C."/>
        </authorList>
    </citation>
    <scope>NUCLEOTIDE SEQUENCE</scope>
</reference>
<evidence type="ECO:0000313" key="3">
    <source>
        <dbReference type="EMBL" id="CAE8683796.1"/>
    </source>
</evidence>
<feature type="transmembrane region" description="Helical" evidence="2">
    <location>
        <begin position="212"/>
        <end position="233"/>
    </location>
</feature>
<feature type="transmembrane region" description="Helical" evidence="2">
    <location>
        <begin position="100"/>
        <end position="121"/>
    </location>
</feature>
<feature type="transmembrane region" description="Helical" evidence="2">
    <location>
        <begin position="58"/>
        <end position="80"/>
    </location>
</feature>
<evidence type="ECO:0008006" key="5">
    <source>
        <dbReference type="Google" id="ProtNLM"/>
    </source>
</evidence>
<name>A0A813JTB2_POLGL</name>
<keyword evidence="2" id="KW-1133">Transmembrane helix</keyword>
<feature type="transmembrane region" description="Helical" evidence="2">
    <location>
        <begin position="32"/>
        <end position="52"/>
    </location>
</feature>
<evidence type="ECO:0000256" key="1">
    <source>
        <dbReference type="SAM" id="MobiDB-lite"/>
    </source>
</evidence>
<dbReference type="AlphaFoldDB" id="A0A813JTB2"/>
<sequence length="325" mass="36132">MRLDEPCYTWHVTDAIDTKLELACWQSFFESGMLSSVLFLVAMFMYDAAWFLDAKSLATAAVFVVASALFVADALADIVWSLHARAVDARDPLVDKIVELELLGAVLFLIPSLFALLSSIADERIANFGGDALQNVCLWVSPVLYFVDSLVVLAGRWRELARRPKTLRAPLLFLDTSQSCLFCVDWLTWGAALFCAGALLDIGDQAWPDNPWGLNFAVSDVLWTLDALIYMLVAQGAWRVFLRNVEKYLQTLEAYKAKDGTKARSPIWNFQSQYRTAALIQELEELTQQLKKEEEEAVAEGGGDQEEDSAAASSSPRKRARSGDA</sequence>
<keyword evidence="2" id="KW-0812">Transmembrane</keyword>
<accession>A0A813JTB2</accession>
<gene>
    <name evidence="3" type="ORF">PGLA2088_LOCUS23627</name>
</gene>